<sequence length="617" mass="66582">MASLNHAGWTHLVDPDQVQVQVAPGTTAPDPPPQPPPTLHQTMEPAQLSSSPPQPPASASAPVPSRRQSCDRCHEQKVRCFTDDQHYGSSGCESGAQETLSSTGQSIPSVPCTRCKRARATCVYSPPQRSGRPRISRDPFSPPLRKRRRRTSSRCSSTSSTASAAMSQPSPPTSAGMMYSFAGNAVTGSMPGALNVHHQSFFAEQQAANSGMFSPAVTDLSRCFSQSSYDSLGLPETNVVIVDEWPISPLSLAVQKDMDATTGFNCHPSTSMPQITSFPPLAMPQPVSHLASGINQLYAADSNNLHGHVSAGEYMFDSPDHHVNNLPEELAETSLRIQRAVRSLPSFRGDVLSLSSPPVDELLETACCLVNLMDRYTMGRISMPTDTSTHHGGDNTMRQHPNPSVDNSPEMKYESPFLPPSSPSTHSHNHSAADTAMYLMMLSSHQTLLGAFEDIASTLLQCIRELSQPTGGSPATDFISSSTTQIVSHLLARLDAVVGALAGSADLLHAVGHIESPPVTATTATTTLLSPISSSSSSASSSTTSPDGFDNFYEAQRIHVPTASSYSHEHERADAGQHHHHRQLSAFLVFEQMEQRQFRVQEQVEMLKELIRWSSTI</sequence>
<feature type="compositionally biased region" description="Low complexity" evidence="2">
    <location>
        <begin position="153"/>
        <end position="168"/>
    </location>
</feature>
<feature type="region of interest" description="Disordered" evidence="2">
    <location>
        <begin position="385"/>
        <end position="430"/>
    </location>
</feature>
<proteinExistence type="predicted"/>
<feature type="compositionally biased region" description="Pro residues" evidence="2">
    <location>
        <begin position="29"/>
        <end position="38"/>
    </location>
</feature>
<accession>A0AAE0MMB2</accession>
<dbReference type="CDD" id="cd00067">
    <property type="entry name" value="GAL4"/>
    <property type="match status" value="1"/>
</dbReference>
<feature type="compositionally biased region" description="Polar residues" evidence="2">
    <location>
        <begin position="87"/>
        <end position="108"/>
    </location>
</feature>
<dbReference type="GO" id="GO:0000981">
    <property type="term" value="F:DNA-binding transcription factor activity, RNA polymerase II-specific"/>
    <property type="evidence" value="ECO:0007669"/>
    <property type="project" value="InterPro"/>
</dbReference>
<reference evidence="4" key="2">
    <citation type="submission" date="2023-06" db="EMBL/GenBank/DDBJ databases">
        <authorList>
            <consortium name="Lawrence Berkeley National Laboratory"/>
            <person name="Haridas S."/>
            <person name="Hensen N."/>
            <person name="Bonometti L."/>
            <person name="Westerberg I."/>
            <person name="Brannstrom I.O."/>
            <person name="Guillou S."/>
            <person name="Cros-Aarteil S."/>
            <person name="Calhoun S."/>
            <person name="Kuo A."/>
            <person name="Mondo S."/>
            <person name="Pangilinan J."/>
            <person name="Riley R."/>
            <person name="Labutti K."/>
            <person name="Andreopoulos B."/>
            <person name="Lipzen A."/>
            <person name="Chen C."/>
            <person name="Yanf M."/>
            <person name="Daum C."/>
            <person name="Ng V."/>
            <person name="Clum A."/>
            <person name="Steindorff A."/>
            <person name="Ohm R."/>
            <person name="Martin F."/>
            <person name="Silar P."/>
            <person name="Natvig D."/>
            <person name="Lalanne C."/>
            <person name="Gautier V."/>
            <person name="Ament-Velasquez S.L."/>
            <person name="Kruys A."/>
            <person name="Hutchinson M.I."/>
            <person name="Powell A.J."/>
            <person name="Barry K."/>
            <person name="Miller A.N."/>
            <person name="Grigoriev I.V."/>
            <person name="Debuchy R."/>
            <person name="Gladieux P."/>
            <person name="Thoren M.H."/>
            <person name="Johannesson H."/>
        </authorList>
    </citation>
    <scope>NUCLEOTIDE SEQUENCE</scope>
    <source>
        <strain evidence="4">SMH4131-1</strain>
    </source>
</reference>
<dbReference type="Proteomes" id="UP001286456">
    <property type="component" value="Unassembled WGS sequence"/>
</dbReference>
<protein>
    <recommendedName>
        <fullName evidence="3">Zn(2)-C6 fungal-type domain-containing protein</fullName>
    </recommendedName>
</protein>
<feature type="compositionally biased region" description="Polar residues" evidence="2">
    <location>
        <begin position="396"/>
        <end position="407"/>
    </location>
</feature>
<comment type="caution">
    <text evidence="4">The sequence shown here is derived from an EMBL/GenBank/DDBJ whole genome shotgun (WGS) entry which is preliminary data.</text>
</comment>
<evidence type="ECO:0000313" key="4">
    <source>
        <dbReference type="EMBL" id="KAK3336319.1"/>
    </source>
</evidence>
<dbReference type="EMBL" id="JAUEPO010000001">
    <property type="protein sequence ID" value="KAK3336319.1"/>
    <property type="molecule type" value="Genomic_DNA"/>
</dbReference>
<feature type="region of interest" description="Disordered" evidence="2">
    <location>
        <begin position="84"/>
        <end position="110"/>
    </location>
</feature>
<name>A0AAE0MMB2_9PEZI</name>
<feature type="region of interest" description="Disordered" evidence="2">
    <location>
        <begin position="123"/>
        <end position="173"/>
    </location>
</feature>
<keyword evidence="1" id="KW-0539">Nucleus</keyword>
<feature type="compositionally biased region" description="Low complexity" evidence="2">
    <location>
        <begin position="17"/>
        <end position="28"/>
    </location>
</feature>
<feature type="region of interest" description="Disordered" evidence="2">
    <location>
        <begin position="1"/>
        <end position="68"/>
    </location>
</feature>
<evidence type="ECO:0000256" key="1">
    <source>
        <dbReference type="ARBA" id="ARBA00023242"/>
    </source>
</evidence>
<evidence type="ECO:0000256" key="2">
    <source>
        <dbReference type="SAM" id="MobiDB-lite"/>
    </source>
</evidence>
<dbReference type="SMART" id="SM00066">
    <property type="entry name" value="GAL4"/>
    <property type="match status" value="1"/>
</dbReference>
<feature type="domain" description="Zn(2)-C6 fungal-type" evidence="3">
    <location>
        <begin position="64"/>
        <end position="133"/>
    </location>
</feature>
<gene>
    <name evidence="4" type="ORF">B0T19DRAFT_35540</name>
</gene>
<evidence type="ECO:0000313" key="5">
    <source>
        <dbReference type="Proteomes" id="UP001286456"/>
    </source>
</evidence>
<keyword evidence="5" id="KW-1185">Reference proteome</keyword>
<reference evidence="4" key="1">
    <citation type="journal article" date="2023" name="Mol. Phylogenet. Evol.">
        <title>Genome-scale phylogeny and comparative genomics of the fungal order Sordariales.</title>
        <authorList>
            <person name="Hensen N."/>
            <person name="Bonometti L."/>
            <person name="Westerberg I."/>
            <person name="Brannstrom I.O."/>
            <person name="Guillou S."/>
            <person name="Cros-Aarteil S."/>
            <person name="Calhoun S."/>
            <person name="Haridas S."/>
            <person name="Kuo A."/>
            <person name="Mondo S."/>
            <person name="Pangilinan J."/>
            <person name="Riley R."/>
            <person name="LaButti K."/>
            <person name="Andreopoulos B."/>
            <person name="Lipzen A."/>
            <person name="Chen C."/>
            <person name="Yan M."/>
            <person name="Daum C."/>
            <person name="Ng V."/>
            <person name="Clum A."/>
            <person name="Steindorff A."/>
            <person name="Ohm R.A."/>
            <person name="Martin F."/>
            <person name="Silar P."/>
            <person name="Natvig D.O."/>
            <person name="Lalanne C."/>
            <person name="Gautier V."/>
            <person name="Ament-Velasquez S.L."/>
            <person name="Kruys A."/>
            <person name="Hutchinson M.I."/>
            <person name="Powell A.J."/>
            <person name="Barry K."/>
            <person name="Miller A.N."/>
            <person name="Grigoriev I.V."/>
            <person name="Debuchy R."/>
            <person name="Gladieux P."/>
            <person name="Hiltunen Thoren M."/>
            <person name="Johannesson H."/>
        </authorList>
    </citation>
    <scope>NUCLEOTIDE SEQUENCE</scope>
    <source>
        <strain evidence="4">SMH4131-1</strain>
    </source>
</reference>
<dbReference type="InterPro" id="IPR001138">
    <property type="entry name" value="Zn2Cys6_DnaBD"/>
</dbReference>
<dbReference type="GO" id="GO:0008270">
    <property type="term" value="F:zinc ion binding"/>
    <property type="evidence" value="ECO:0007669"/>
    <property type="project" value="InterPro"/>
</dbReference>
<feature type="compositionally biased region" description="Low complexity" evidence="2">
    <location>
        <begin position="45"/>
        <end position="67"/>
    </location>
</feature>
<evidence type="ECO:0000259" key="3">
    <source>
        <dbReference type="SMART" id="SM00066"/>
    </source>
</evidence>
<organism evidence="4 5">
    <name type="scientific">Cercophora scortea</name>
    <dbReference type="NCBI Taxonomy" id="314031"/>
    <lineage>
        <taxon>Eukaryota</taxon>
        <taxon>Fungi</taxon>
        <taxon>Dikarya</taxon>
        <taxon>Ascomycota</taxon>
        <taxon>Pezizomycotina</taxon>
        <taxon>Sordariomycetes</taxon>
        <taxon>Sordariomycetidae</taxon>
        <taxon>Sordariales</taxon>
        <taxon>Lasiosphaeriaceae</taxon>
        <taxon>Cercophora</taxon>
    </lineage>
</organism>
<dbReference type="AlphaFoldDB" id="A0AAE0MMB2"/>